<evidence type="ECO:0000313" key="3">
    <source>
        <dbReference type="Proteomes" id="UP000003250"/>
    </source>
</evidence>
<reference evidence="2 3" key="1">
    <citation type="journal article" date="2012" name="J. Bacteriol.">
        <title>Draft Genome Sequence of Mesorhizobium alhagi CCNWXJ12-2T, a Novel Salt-Resistant Species Isolated from the Desert of Northwestern China.</title>
        <authorList>
            <person name="Zhou M."/>
            <person name="Chen W."/>
            <person name="Chen H."/>
            <person name="Wei G."/>
        </authorList>
    </citation>
    <scope>NUCLEOTIDE SEQUENCE [LARGE SCALE GENOMIC DNA]</scope>
    <source>
        <strain evidence="2 3">CCNWXJ12-2</strain>
    </source>
</reference>
<proteinExistence type="predicted"/>
<evidence type="ECO:0000313" key="2">
    <source>
        <dbReference type="EMBL" id="EHK54115.1"/>
    </source>
</evidence>
<dbReference type="EMBL" id="AHAM01000228">
    <property type="protein sequence ID" value="EHK54115.1"/>
    <property type="molecule type" value="Genomic_DNA"/>
</dbReference>
<dbReference type="Pfam" id="PF04230">
    <property type="entry name" value="PS_pyruv_trans"/>
    <property type="match status" value="1"/>
</dbReference>
<dbReference type="PATRIC" id="fig|1107882.3.peg.5196"/>
<dbReference type="InterPro" id="IPR007345">
    <property type="entry name" value="Polysacch_pyruvyl_Trfase"/>
</dbReference>
<dbReference type="Proteomes" id="UP000003250">
    <property type="component" value="Unassembled WGS sequence"/>
</dbReference>
<dbReference type="RefSeq" id="WP_008838935.1">
    <property type="nucleotide sequence ID" value="NZ_AHAM01000228.1"/>
</dbReference>
<name>H0HYS8_9HYPH</name>
<evidence type="ECO:0000259" key="1">
    <source>
        <dbReference type="Pfam" id="PF04230"/>
    </source>
</evidence>
<dbReference type="AlphaFoldDB" id="H0HYS8"/>
<dbReference type="PANTHER" id="PTHR36836:SF1">
    <property type="entry name" value="COLANIC ACID BIOSYNTHESIS PROTEIN WCAK"/>
    <property type="match status" value="1"/>
</dbReference>
<gene>
    <name evidence="2" type="ORF">MAXJ12_26813</name>
</gene>
<dbReference type="OrthoDB" id="3358948at2"/>
<accession>H0HYS8</accession>
<feature type="domain" description="Polysaccharide pyruvyl transferase" evidence="1">
    <location>
        <begin position="49"/>
        <end position="366"/>
    </location>
</feature>
<organism evidence="2 3">
    <name type="scientific">Mesorhizobium alhagi CCNWXJ12-2</name>
    <dbReference type="NCBI Taxonomy" id="1107882"/>
    <lineage>
        <taxon>Bacteria</taxon>
        <taxon>Pseudomonadati</taxon>
        <taxon>Pseudomonadota</taxon>
        <taxon>Alphaproteobacteria</taxon>
        <taxon>Hyphomicrobiales</taxon>
        <taxon>Phyllobacteriaceae</taxon>
        <taxon>Allomesorhizobium</taxon>
    </lineage>
</organism>
<sequence>MTAGDSIANRFSRPEVDAALEPAQAGPAAPAMRERRARIALFGLFGCGNLGNDGSLEAMIEFLRRRRPDAELVCICDNPDEVTRKFGIATRPISWSRHLTGVTRKIDKLFLKIPGKMVDLAQTLRHIRNTDLVIVPGTGILDDFGERPYGMPLDIFRWCLGARMVGAKVALVSIGAGPIRHRLSRWLMTAAARLAHYRSYRDTLSKEFLESVGLDTGRDLIFPDIAFKLHAPANPPPKSAGAERLTVGVGVMSYYGWYGFARGGEAIFAAYIEKLAKFVVHLLDNGHDVRLLTGELTDKTAVDALVEEVGRARPDLPSSRMIAEPSYSLHDLMLQISAVDIVVATRFHNVVCALKLGRPTISLGYSRKNDVLMEEMGLGALCQHVERFDVDNLIDQFANVVRSRDDYRRRIMDRVRQFEDDLDRQDAYLLTLI</sequence>
<keyword evidence="3" id="KW-1185">Reference proteome</keyword>
<protein>
    <recommendedName>
        <fullName evidence="1">Polysaccharide pyruvyl transferase domain-containing protein</fullName>
    </recommendedName>
</protein>
<dbReference type="PANTHER" id="PTHR36836">
    <property type="entry name" value="COLANIC ACID BIOSYNTHESIS PROTEIN WCAK"/>
    <property type="match status" value="1"/>
</dbReference>